<keyword evidence="2" id="KW-1185">Reference proteome</keyword>
<gene>
    <name evidence="1" type="ORF">PsYK624_160160</name>
</gene>
<dbReference type="EMBL" id="BPQB01000118">
    <property type="protein sequence ID" value="GJE99745.1"/>
    <property type="molecule type" value="Genomic_DNA"/>
</dbReference>
<evidence type="ECO:0008006" key="3">
    <source>
        <dbReference type="Google" id="ProtNLM"/>
    </source>
</evidence>
<proteinExistence type="predicted"/>
<evidence type="ECO:0000313" key="2">
    <source>
        <dbReference type="Proteomes" id="UP000703269"/>
    </source>
</evidence>
<accession>A0A9P3LLV1</accession>
<dbReference type="Proteomes" id="UP000703269">
    <property type="component" value="Unassembled WGS sequence"/>
</dbReference>
<dbReference type="AlphaFoldDB" id="A0A9P3LLV1"/>
<protein>
    <recommendedName>
        <fullName evidence="3">F-box domain-containing protein</fullName>
    </recommendedName>
</protein>
<comment type="caution">
    <text evidence="1">The sequence shown here is derived from an EMBL/GenBank/DDBJ whole genome shotgun (WGS) entry which is preliminary data.</text>
</comment>
<name>A0A9P3LLV1_9APHY</name>
<evidence type="ECO:0000313" key="1">
    <source>
        <dbReference type="EMBL" id="GJE99745.1"/>
    </source>
</evidence>
<sequence length="439" mass="48836">MDCAYMTYAKAAWHPRRIDSNDKKWLSYVEASKLLTMLQDCPHELEPHLVIKSEVQVLIDAEKFDIGKPYAVSSDAPQLLSLRLSSSCRRDSLWFQLVARAPNLHTFSCYGFYEGVVGPPPSASLRSLTIFSGADPSVAGLLAFLRPLSNLAVLKLEYLKSAVQNGSPEKDVALPSLRELVLTKCGPFTQWKLLAKLVLPADARISLTHDYWSLLDYPRALGKKKTATKLKAPQIAMRRVASNLPRDLPLTLTLLLTLDVVTVQVHAKDPLPLVSLDLPYDAEVVHAFCAALPHDAICTLKLVHHTCLCYPVMRRVLKKLRRVAEQLVDVEELHVEGPLCELAVTAALNAAGVLGNSAQAPMLPQLLTVKFDAPEVENCMKKEAFEDMLLVLVKERHMILGPRMARLEVRCPDGTISAHVQDELREYLEEVDIRRSTAS</sequence>
<reference evidence="1 2" key="1">
    <citation type="submission" date="2021-08" db="EMBL/GenBank/DDBJ databases">
        <title>Draft Genome Sequence of Phanerochaete sordida strain YK-624.</title>
        <authorList>
            <person name="Mori T."/>
            <person name="Dohra H."/>
            <person name="Suzuki T."/>
            <person name="Kawagishi H."/>
            <person name="Hirai H."/>
        </authorList>
    </citation>
    <scope>NUCLEOTIDE SEQUENCE [LARGE SCALE GENOMIC DNA]</scope>
    <source>
        <strain evidence="1 2">YK-624</strain>
    </source>
</reference>
<dbReference type="SUPFAM" id="SSF52047">
    <property type="entry name" value="RNI-like"/>
    <property type="match status" value="1"/>
</dbReference>
<organism evidence="1 2">
    <name type="scientific">Phanerochaete sordida</name>
    <dbReference type="NCBI Taxonomy" id="48140"/>
    <lineage>
        <taxon>Eukaryota</taxon>
        <taxon>Fungi</taxon>
        <taxon>Dikarya</taxon>
        <taxon>Basidiomycota</taxon>
        <taxon>Agaricomycotina</taxon>
        <taxon>Agaricomycetes</taxon>
        <taxon>Polyporales</taxon>
        <taxon>Phanerochaetaceae</taxon>
        <taxon>Phanerochaete</taxon>
    </lineage>
</organism>